<evidence type="ECO:0008006" key="5">
    <source>
        <dbReference type="Google" id="ProtNLM"/>
    </source>
</evidence>
<accession>A0A1H9F690</accession>
<feature type="signal peptide" evidence="2">
    <location>
        <begin position="1"/>
        <end position="19"/>
    </location>
</feature>
<feature type="chain" id="PRO_5038567300" description="Peptidase propeptide and YPEB domain-containing protein" evidence="2">
    <location>
        <begin position="20"/>
        <end position="372"/>
    </location>
</feature>
<dbReference type="EMBL" id="FOEN01000008">
    <property type="protein sequence ID" value="SEQ33452.1"/>
    <property type="molecule type" value="Genomic_DNA"/>
</dbReference>
<dbReference type="STRING" id="89093.SAMN04488558_10884"/>
<feature type="region of interest" description="Disordered" evidence="1">
    <location>
        <begin position="281"/>
        <end position="372"/>
    </location>
</feature>
<name>A0A1H9F690_9LACT</name>
<organism evidence="3 4">
    <name type="scientific">Ignavigranum ruoffiae</name>
    <dbReference type="NCBI Taxonomy" id="89093"/>
    <lineage>
        <taxon>Bacteria</taxon>
        <taxon>Bacillati</taxon>
        <taxon>Bacillota</taxon>
        <taxon>Bacilli</taxon>
        <taxon>Lactobacillales</taxon>
        <taxon>Aerococcaceae</taxon>
        <taxon>Ignavigranum</taxon>
    </lineage>
</organism>
<feature type="compositionally biased region" description="Acidic residues" evidence="1">
    <location>
        <begin position="329"/>
        <end position="366"/>
    </location>
</feature>
<dbReference type="AlphaFoldDB" id="A0A1H9F690"/>
<dbReference type="RefSeq" id="WP_092572274.1">
    <property type="nucleotide sequence ID" value="NZ_FOEN01000008.1"/>
</dbReference>
<evidence type="ECO:0000313" key="3">
    <source>
        <dbReference type="EMBL" id="SEQ33452.1"/>
    </source>
</evidence>
<keyword evidence="2" id="KW-0732">Signal</keyword>
<dbReference type="Gene3D" id="3.10.450.40">
    <property type="match status" value="1"/>
</dbReference>
<feature type="compositionally biased region" description="Acidic residues" evidence="1">
    <location>
        <begin position="209"/>
        <end position="227"/>
    </location>
</feature>
<feature type="compositionally biased region" description="Acidic residues" evidence="1">
    <location>
        <begin position="33"/>
        <end position="56"/>
    </location>
</feature>
<dbReference type="OrthoDB" id="9940634at2"/>
<dbReference type="Proteomes" id="UP000198833">
    <property type="component" value="Unassembled WGS sequence"/>
</dbReference>
<evidence type="ECO:0000256" key="2">
    <source>
        <dbReference type="SAM" id="SignalP"/>
    </source>
</evidence>
<feature type="region of interest" description="Disordered" evidence="1">
    <location>
        <begin position="29"/>
        <end position="232"/>
    </location>
</feature>
<reference evidence="3 4" key="1">
    <citation type="submission" date="2016-10" db="EMBL/GenBank/DDBJ databases">
        <authorList>
            <person name="de Groot N.N."/>
        </authorList>
    </citation>
    <scope>NUCLEOTIDE SEQUENCE [LARGE SCALE GENOMIC DNA]</scope>
    <source>
        <strain evidence="3 4">DSM 15695</strain>
    </source>
</reference>
<evidence type="ECO:0000313" key="4">
    <source>
        <dbReference type="Proteomes" id="UP000198833"/>
    </source>
</evidence>
<sequence>MKKSLKKFALISMSTLTLAGVAPVSSIFAQDASSEETSEVAESEEVSEGEMSEESEKEASALQKALEEAVASFQEKYPDVQLTGAKIKPLEEKEEMEEAETDSAESEASEDTSAEEESEAESASEGSEESSAEESADAEMMEEEKAFEISLEGEDASGEVKAAYDSSTGEELPEEETDLMGEAESMVDEASEAGDAAVEEAGSIADSVLEGEDSEAESETAEGESSEEAPNYIDFASLKPLDEITKAAEEKAGFGKALEYELTFDENDPALVVWIVKVVENEETPEEGKQAEVTIDAESGEVIKAEGDLAEEGSAPAGEAADEEKPAEDATEGESAEEESSEEGSEGEESESESGEESESEAESVEETTVSE</sequence>
<feature type="compositionally biased region" description="Acidic residues" evidence="1">
    <location>
        <begin position="171"/>
        <end position="192"/>
    </location>
</feature>
<evidence type="ECO:0000256" key="1">
    <source>
        <dbReference type="SAM" id="MobiDB-lite"/>
    </source>
</evidence>
<feature type="compositionally biased region" description="Acidic residues" evidence="1">
    <location>
        <begin position="92"/>
        <end position="142"/>
    </location>
</feature>
<keyword evidence="4" id="KW-1185">Reference proteome</keyword>
<gene>
    <name evidence="3" type="ORF">SAMN04488558_10884</name>
</gene>
<proteinExistence type="predicted"/>
<protein>
    <recommendedName>
        <fullName evidence="5">Peptidase propeptide and YPEB domain-containing protein</fullName>
    </recommendedName>
</protein>